<dbReference type="RefSeq" id="WP_170942155.1">
    <property type="nucleotide sequence ID" value="NZ_LSTO01000001.1"/>
</dbReference>
<dbReference type="GO" id="GO:0003677">
    <property type="term" value="F:DNA binding"/>
    <property type="evidence" value="ECO:0007669"/>
    <property type="project" value="UniProtKB-KW"/>
</dbReference>
<dbReference type="InterPro" id="IPR018490">
    <property type="entry name" value="cNMP-bd_dom_sf"/>
</dbReference>
<protein>
    <recommendedName>
        <fullName evidence="4">HTH crp-type domain-containing protein</fullName>
    </recommendedName>
</protein>
<dbReference type="SMART" id="SM00419">
    <property type="entry name" value="HTH_CRP"/>
    <property type="match status" value="1"/>
</dbReference>
<dbReference type="Pfam" id="PF13545">
    <property type="entry name" value="HTH_Crp_2"/>
    <property type="match status" value="1"/>
</dbReference>
<reference evidence="5 6" key="1">
    <citation type="submission" date="2016-02" db="EMBL/GenBank/DDBJ databases">
        <authorList>
            <person name="Wen L."/>
            <person name="He K."/>
            <person name="Yang H."/>
        </authorList>
    </citation>
    <scope>NUCLEOTIDE SEQUENCE [LARGE SCALE GENOMIC DNA]</scope>
    <source>
        <strain evidence="5 6">TSA40</strain>
    </source>
</reference>
<evidence type="ECO:0000256" key="2">
    <source>
        <dbReference type="ARBA" id="ARBA00023125"/>
    </source>
</evidence>
<dbReference type="SUPFAM" id="SSF46785">
    <property type="entry name" value="Winged helix' DNA-binding domain"/>
    <property type="match status" value="1"/>
</dbReference>
<gene>
    <name evidence="5" type="ORF">AYR66_19205</name>
</gene>
<dbReference type="InterPro" id="IPR050397">
    <property type="entry name" value="Env_Response_Regulators"/>
</dbReference>
<dbReference type="AlphaFoldDB" id="A0A254TFG5"/>
<dbReference type="InterPro" id="IPR036390">
    <property type="entry name" value="WH_DNA-bd_sf"/>
</dbReference>
<dbReference type="InterPro" id="IPR012318">
    <property type="entry name" value="HTH_CRP"/>
</dbReference>
<dbReference type="InterPro" id="IPR000595">
    <property type="entry name" value="cNMP-bd_dom"/>
</dbReference>
<dbReference type="PRINTS" id="PR00034">
    <property type="entry name" value="HTHCRP"/>
</dbReference>
<dbReference type="InterPro" id="IPR036388">
    <property type="entry name" value="WH-like_DNA-bd_sf"/>
</dbReference>
<dbReference type="Proteomes" id="UP000197535">
    <property type="component" value="Unassembled WGS sequence"/>
</dbReference>
<keyword evidence="1" id="KW-0805">Transcription regulation</keyword>
<keyword evidence="2" id="KW-0238">DNA-binding</keyword>
<organism evidence="5 6">
    <name type="scientific">Noviherbaspirillum denitrificans</name>
    <dbReference type="NCBI Taxonomy" id="1968433"/>
    <lineage>
        <taxon>Bacteria</taxon>
        <taxon>Pseudomonadati</taxon>
        <taxon>Pseudomonadota</taxon>
        <taxon>Betaproteobacteria</taxon>
        <taxon>Burkholderiales</taxon>
        <taxon>Oxalobacteraceae</taxon>
        <taxon>Noviherbaspirillum</taxon>
    </lineage>
</organism>
<evidence type="ECO:0000259" key="4">
    <source>
        <dbReference type="PROSITE" id="PS51063"/>
    </source>
</evidence>
<dbReference type="PROSITE" id="PS51063">
    <property type="entry name" value="HTH_CRP_2"/>
    <property type="match status" value="1"/>
</dbReference>
<dbReference type="CDD" id="cd00038">
    <property type="entry name" value="CAP_ED"/>
    <property type="match status" value="1"/>
</dbReference>
<dbReference type="PANTHER" id="PTHR24567">
    <property type="entry name" value="CRP FAMILY TRANSCRIPTIONAL REGULATORY PROTEIN"/>
    <property type="match status" value="1"/>
</dbReference>
<dbReference type="Gene3D" id="2.60.120.10">
    <property type="entry name" value="Jelly Rolls"/>
    <property type="match status" value="1"/>
</dbReference>
<accession>A0A254TFG5</accession>
<feature type="domain" description="HTH crp-type" evidence="4">
    <location>
        <begin position="150"/>
        <end position="221"/>
    </location>
</feature>
<evidence type="ECO:0000313" key="5">
    <source>
        <dbReference type="EMBL" id="OWW21285.1"/>
    </source>
</evidence>
<dbReference type="GO" id="GO:0005829">
    <property type="term" value="C:cytosol"/>
    <property type="evidence" value="ECO:0007669"/>
    <property type="project" value="TreeGrafter"/>
</dbReference>
<evidence type="ECO:0000256" key="3">
    <source>
        <dbReference type="ARBA" id="ARBA00023163"/>
    </source>
</evidence>
<dbReference type="CDD" id="cd00092">
    <property type="entry name" value="HTH_CRP"/>
    <property type="match status" value="1"/>
</dbReference>
<dbReference type="SUPFAM" id="SSF51206">
    <property type="entry name" value="cAMP-binding domain-like"/>
    <property type="match status" value="1"/>
</dbReference>
<name>A0A254TFG5_9BURK</name>
<dbReference type="EMBL" id="LSTO01000001">
    <property type="protein sequence ID" value="OWW21285.1"/>
    <property type="molecule type" value="Genomic_DNA"/>
</dbReference>
<dbReference type="Pfam" id="PF00027">
    <property type="entry name" value="cNMP_binding"/>
    <property type="match status" value="1"/>
</dbReference>
<evidence type="ECO:0000313" key="6">
    <source>
        <dbReference type="Proteomes" id="UP000197535"/>
    </source>
</evidence>
<evidence type="ECO:0000256" key="1">
    <source>
        <dbReference type="ARBA" id="ARBA00023015"/>
    </source>
</evidence>
<keyword evidence="3" id="KW-0804">Transcription</keyword>
<dbReference type="InterPro" id="IPR014710">
    <property type="entry name" value="RmlC-like_jellyroll"/>
</dbReference>
<dbReference type="GO" id="GO:0003700">
    <property type="term" value="F:DNA-binding transcription factor activity"/>
    <property type="evidence" value="ECO:0007669"/>
    <property type="project" value="TreeGrafter"/>
</dbReference>
<proteinExistence type="predicted"/>
<dbReference type="Gene3D" id="1.10.10.10">
    <property type="entry name" value="Winged helix-like DNA-binding domain superfamily/Winged helix DNA-binding domain"/>
    <property type="match status" value="1"/>
</dbReference>
<keyword evidence="6" id="KW-1185">Reference proteome</keyword>
<comment type="caution">
    <text evidence="5">The sequence shown here is derived from an EMBL/GenBank/DDBJ whole genome shotgun (WGS) entry which is preliminary data.</text>
</comment>
<sequence>MTTAGNDPAFATQPILQSLPAAVSKQLASLPVLELPGGTQVFETQARCSGFPIILSGTVRVFKHLANGRRIELYRVTPDEACILSMGCLLGDGRYPATGVTSGTTRVIVMPPALFNECLASDERFRTAIFRTLGDRLVNTMELVEEVATLRLDVRLASALLAHANAAPVAVDGRVQVAVTHQELADELGTVREMVSRLLDDLEGQGMVELGRGRISIRDAGKLRKLAEMR</sequence>
<dbReference type="PANTHER" id="PTHR24567:SF74">
    <property type="entry name" value="HTH-TYPE TRANSCRIPTIONAL REGULATOR ARCR"/>
    <property type="match status" value="1"/>
</dbReference>